<feature type="compositionally biased region" description="Polar residues" evidence="1">
    <location>
        <begin position="561"/>
        <end position="577"/>
    </location>
</feature>
<dbReference type="GO" id="GO:0006355">
    <property type="term" value="P:regulation of DNA-templated transcription"/>
    <property type="evidence" value="ECO:0007669"/>
    <property type="project" value="InterPro"/>
</dbReference>
<dbReference type="GO" id="GO:0005737">
    <property type="term" value="C:cytoplasm"/>
    <property type="evidence" value="ECO:0007669"/>
    <property type="project" value="TreeGrafter"/>
</dbReference>
<feature type="compositionally biased region" description="Polar residues" evidence="1">
    <location>
        <begin position="65"/>
        <end position="74"/>
    </location>
</feature>
<feature type="region of interest" description="Disordered" evidence="1">
    <location>
        <begin position="299"/>
        <end position="371"/>
    </location>
</feature>
<reference evidence="2" key="1">
    <citation type="submission" date="2025-08" db="UniProtKB">
        <authorList>
            <consortium name="Ensembl"/>
        </authorList>
    </citation>
    <scope>IDENTIFICATION</scope>
</reference>
<dbReference type="PANTHER" id="PTHR47282">
    <property type="entry name" value="PGC-1 AND ERR-INDUCED REGULATOR IN MUSCLE PROTEIN 1"/>
    <property type="match status" value="1"/>
</dbReference>
<reference evidence="2" key="2">
    <citation type="submission" date="2025-09" db="UniProtKB">
        <authorList>
            <consortium name="Ensembl"/>
        </authorList>
    </citation>
    <scope>IDENTIFICATION</scope>
</reference>
<feature type="region of interest" description="Disordered" evidence="1">
    <location>
        <begin position="561"/>
        <end position="598"/>
    </location>
</feature>
<name>A0A8C7HTU1_ONCKI</name>
<dbReference type="Ensembl" id="ENSOKIT00005067255.1">
    <property type="protein sequence ID" value="ENSOKIP00005063278.1"/>
    <property type="gene ID" value="ENSOKIG00005027098.1"/>
</dbReference>
<feature type="compositionally biased region" description="Polar residues" evidence="1">
    <location>
        <begin position="179"/>
        <end position="204"/>
    </location>
</feature>
<evidence type="ECO:0008006" key="4">
    <source>
        <dbReference type="Google" id="ProtNLM"/>
    </source>
</evidence>
<feature type="compositionally biased region" description="Low complexity" evidence="1">
    <location>
        <begin position="399"/>
        <end position="408"/>
    </location>
</feature>
<feature type="compositionally biased region" description="Basic and acidic residues" evidence="1">
    <location>
        <begin position="730"/>
        <end position="744"/>
    </location>
</feature>
<dbReference type="GO" id="GO:0014850">
    <property type="term" value="P:response to muscle activity"/>
    <property type="evidence" value="ECO:0007669"/>
    <property type="project" value="TreeGrafter"/>
</dbReference>
<feature type="region of interest" description="Disordered" evidence="1">
    <location>
        <begin position="399"/>
        <end position="441"/>
    </location>
</feature>
<accession>A0A8C7HTU1</accession>
<evidence type="ECO:0000313" key="3">
    <source>
        <dbReference type="Proteomes" id="UP000694557"/>
    </source>
</evidence>
<gene>
    <name evidence="2" type="primary">perm1b</name>
</gene>
<feature type="region of interest" description="Disordered" evidence="1">
    <location>
        <begin position="20"/>
        <end position="82"/>
    </location>
</feature>
<evidence type="ECO:0000256" key="1">
    <source>
        <dbReference type="SAM" id="MobiDB-lite"/>
    </source>
</evidence>
<dbReference type="GeneTree" id="ENSGT00940000169508"/>
<dbReference type="InterPro" id="IPR043442">
    <property type="entry name" value="Perm1"/>
</dbReference>
<feature type="compositionally biased region" description="Polar residues" evidence="1">
    <location>
        <begin position="714"/>
        <end position="725"/>
    </location>
</feature>
<dbReference type="Proteomes" id="UP000694557">
    <property type="component" value="Unassembled WGS sequence"/>
</dbReference>
<sequence length="1068" mass="118688">MDDLDHSVHIAERDWDSFYKESEECSLPQPELAGSDDLGLSDEEPEDSVCPVFPALGNVQDDPRQQNAAPNTAIPSEPSVKEEATLREDFICTDLPVKICESGSEETQLNDPLSLTEEEGGALLDSFFDNSPHAQKESDSGYYGENRGSGYFEENSLTTELVKDTPGETAEQNTEETSRNQNITKNLGSGPESSSNKCIANSDPSGACDVSDIKGFDGELPSEGGTGTLHDILTPLSLQPVPLPHQDLYPGQNISQEQLLCHTETAILCERHAIVAPREEKERWFVTVNESQAPHRVHAATAVKKKRRKKKTCRNSVPRGHHTSEGPDPPPESESEIDIDRMEESNRQETMNEFSTQSCNKSKPLPDTHTLPNNYHREVYIEFPKINVSYSELPPLFSELSSSSSISEDVNISTESPLQRDDSTEALDPESSIEENKQENYSSAVGLKRSVDHPLSKLQHLLLALHRSESVYSNEEGELFYTTSTSYDSEEEYVSATEMEDTNIPSSEIDSTLSASLPLQTPTANSQPLIQEDCLNCPLLSQREGYENTADQAYIESVRTCPSTGHSNSNPIMSEESSVPADSKHSPDSHMTNETPAHRAGEPLTVWEHLPQTNTSEDQPPLPLPEVTVTPTENPETSYNASDPTRPVYAISAFWDEMEKLTIKDILHLRVCRSPSPPKETLHPQESDSARVDVTVTDADMLNSSLTDIEEYYSQDSSLMDTSDTADSDYFTHNDDSPKPDRSSCEFSTFSDFDEEYMPFFGTSSIPSPDISNTSLLPEATCLKGIRKSRSMLNIVQDLEVAQVETQLKDMHNAQALDVEKQLKDMLIDRISRMPSPILPNTDILDERYRITFPELYEYLFTEDVLSVYESLLSTSVAECCYDYSLSEYGAGVLFPPLVQQSLHGEGEPVHIFSCSLVTRSDIQAKEAVSFSSQRGWTGNWKSLLSLRRNRFPGMGSTSSSWCWRSGAWMSPAVGQTSFSTTINHTTHFPWENGKDGILFSLKQSDMCLVCIAFASWVLRSADPMAADTWKAALLANVSAISAIQYLRRYVVKRREAGDLNDSTEDKA</sequence>
<dbReference type="PANTHER" id="PTHR47282:SF1">
    <property type="entry name" value="PGC-1 AND ERR-INDUCED REGULATOR IN MUSCLE PROTEIN 1"/>
    <property type="match status" value="1"/>
</dbReference>
<dbReference type="GO" id="GO:0005634">
    <property type="term" value="C:nucleus"/>
    <property type="evidence" value="ECO:0007669"/>
    <property type="project" value="TreeGrafter"/>
</dbReference>
<feature type="compositionally biased region" description="Acidic residues" evidence="1">
    <location>
        <begin position="424"/>
        <end position="433"/>
    </location>
</feature>
<feature type="compositionally biased region" description="Basic residues" evidence="1">
    <location>
        <begin position="299"/>
        <end position="313"/>
    </location>
</feature>
<feature type="region of interest" description="Disordered" evidence="1">
    <location>
        <begin position="714"/>
        <end position="744"/>
    </location>
</feature>
<feature type="compositionally biased region" description="Basic and acidic residues" evidence="1">
    <location>
        <begin position="338"/>
        <end position="347"/>
    </location>
</feature>
<feature type="region of interest" description="Disordered" evidence="1">
    <location>
        <begin position="128"/>
        <end position="204"/>
    </location>
</feature>
<dbReference type="AlphaFoldDB" id="A0A8C7HTU1"/>
<keyword evidence="3" id="KW-1185">Reference proteome</keyword>
<feature type="compositionally biased region" description="Polar residues" evidence="1">
    <location>
        <begin position="348"/>
        <end position="361"/>
    </location>
</feature>
<evidence type="ECO:0000313" key="2">
    <source>
        <dbReference type="Ensembl" id="ENSOKIP00005063278.1"/>
    </source>
</evidence>
<protein>
    <recommendedName>
        <fullName evidence="4">PGC-1 and ERR-induced regulator in muscle protein 1</fullName>
    </recommendedName>
</protein>
<proteinExistence type="predicted"/>
<organism evidence="2 3">
    <name type="scientific">Oncorhynchus kisutch</name>
    <name type="common">Coho salmon</name>
    <name type="synonym">Salmo kisutch</name>
    <dbReference type="NCBI Taxonomy" id="8019"/>
    <lineage>
        <taxon>Eukaryota</taxon>
        <taxon>Metazoa</taxon>
        <taxon>Chordata</taxon>
        <taxon>Craniata</taxon>
        <taxon>Vertebrata</taxon>
        <taxon>Euteleostomi</taxon>
        <taxon>Actinopterygii</taxon>
        <taxon>Neopterygii</taxon>
        <taxon>Teleostei</taxon>
        <taxon>Protacanthopterygii</taxon>
        <taxon>Salmoniformes</taxon>
        <taxon>Salmonidae</taxon>
        <taxon>Salmoninae</taxon>
        <taxon>Oncorhynchus</taxon>
    </lineage>
</organism>